<evidence type="ECO:0000313" key="3">
    <source>
        <dbReference type="Proteomes" id="UP001440612"/>
    </source>
</evidence>
<reference evidence="3" key="1">
    <citation type="submission" date="2024-04" db="EMBL/GenBank/DDBJ databases">
        <title>Phylogenomic analyses of a clade within the roseobacter group suggest taxonomic reassignments of species of the genera Aestuariivita, Citreicella, Loktanella, Nautella, Pelagibaca, Ruegeria, Thalassobius, Thiobacimonas and Tropicibacter, and the proposal o.</title>
        <authorList>
            <person name="Jeon C.O."/>
        </authorList>
    </citation>
    <scope>NUCLEOTIDE SEQUENCE [LARGE SCALE GENOMIC DNA]</scope>
    <source>
        <strain evidence="3">BS5-3</strain>
    </source>
</reference>
<keyword evidence="2" id="KW-0808">Transferase</keyword>
<dbReference type="InterPro" id="IPR007345">
    <property type="entry name" value="Polysacch_pyruvyl_Trfase"/>
</dbReference>
<evidence type="ECO:0000259" key="1">
    <source>
        <dbReference type="Pfam" id="PF04230"/>
    </source>
</evidence>
<keyword evidence="3" id="KW-1185">Reference proteome</keyword>
<dbReference type="Proteomes" id="UP001440612">
    <property type="component" value="Chromosome"/>
</dbReference>
<organism evidence="2 3">
    <name type="scientific">Yoonia phaeophyticola</name>
    <dbReference type="NCBI Taxonomy" id="3137369"/>
    <lineage>
        <taxon>Bacteria</taxon>
        <taxon>Pseudomonadati</taxon>
        <taxon>Pseudomonadota</taxon>
        <taxon>Alphaproteobacteria</taxon>
        <taxon>Rhodobacterales</taxon>
        <taxon>Paracoccaceae</taxon>
        <taxon>Yoonia</taxon>
    </lineage>
</organism>
<dbReference type="EMBL" id="CP150951">
    <property type="protein sequence ID" value="WZC47703.1"/>
    <property type="molecule type" value="Genomic_DNA"/>
</dbReference>
<feature type="domain" description="Polysaccharide pyruvyl transferase" evidence="1">
    <location>
        <begin position="38"/>
        <end position="275"/>
    </location>
</feature>
<evidence type="ECO:0000313" key="2">
    <source>
        <dbReference type="EMBL" id="WZC47703.1"/>
    </source>
</evidence>
<dbReference type="RefSeq" id="WP_341365823.1">
    <property type="nucleotide sequence ID" value="NZ_CP150951.2"/>
</dbReference>
<proteinExistence type="predicted"/>
<protein>
    <submittedName>
        <fullName evidence="2">Polysaccharide pyruvyl transferase family protein</fullName>
    </submittedName>
</protein>
<dbReference type="GO" id="GO:0016740">
    <property type="term" value="F:transferase activity"/>
    <property type="evidence" value="ECO:0007669"/>
    <property type="project" value="UniProtKB-KW"/>
</dbReference>
<gene>
    <name evidence="2" type="ORF">AABB29_12380</name>
</gene>
<name>A0ABZ2UZW0_9RHOB</name>
<dbReference type="PANTHER" id="PTHR36836">
    <property type="entry name" value="COLANIC ACID BIOSYNTHESIS PROTEIN WCAK"/>
    <property type="match status" value="1"/>
</dbReference>
<accession>A0ABZ2UZW0</accession>
<dbReference type="PANTHER" id="PTHR36836:SF1">
    <property type="entry name" value="COLANIC ACID BIOSYNTHESIS PROTEIN WCAK"/>
    <property type="match status" value="1"/>
</dbReference>
<dbReference type="Pfam" id="PF04230">
    <property type="entry name" value="PS_pyruv_trans"/>
    <property type="match status" value="1"/>
</dbReference>
<sequence>MAVGDQRRRRIFNPADGVMAMRVAIFNDTSVTNHFGCTAVMSAIIEACAQNNVEIAYRWPVGEDWQPFKAILDQYKVDAFIVNGEGSIHHSIDRPRARSLCALGPYAESKGIPAYLINASVEALENAELENLKTFTAISVRESLSQQYLAHHGIASEVAGDLSFSTAISDNGKRSGILVTDSVLRPVSTVLEKIARRSNAKYMSMRTRHTVLQRLMKKLSADEERPITSELDPKLRERLTQFTNMLSKSEFLLTGRFHSVCLGLLTHTPMIAVNSNTHKISGILNDALGNTHRVVDTQSLDDFDLKAQMQPWTDVERSASMDYLKKMQVTQAEFFTRIFA</sequence>